<dbReference type="SUPFAM" id="SSF49785">
    <property type="entry name" value="Galactose-binding domain-like"/>
    <property type="match status" value="1"/>
</dbReference>
<sequence length="690" mass="75886">MSKIIKYLTSAVVIAVTYSVLSTGVLAAPVHNQKHELRQPDGNKVQVLVTGDEYYEQIESLDGYTLCRDKNGWICYAKLNADKTDYVSTGAVYKNNNTLGDMKIAVKPDNSGIKGKLQKHLKITKAAMESKANKVREKLHGMEYSPKAATENKSSINALLESKIKASNLTNVNGLAVLVDFSDQQSAISKADINNFFNGVNYTGYGNNGSIRDFYYDVSGGKLTYTNNVIGFYRAKHPKSYYDDINEATGSYAKSDELANEVFDWLKASGIDMSKITTDSNGYAKAVNILYAGTADAGWAKGLWPHQSWYEGQDSINGVKIQKYEMSDIGNDLSIYTICHESGHMIYGYPDLYDYDGDSEGTGGYSLMSGADDEKNPIPPDPYCRNVMSGWNTPISMNTYPSGTKFDAQTNGTGNQYCYKWSGSNPKEYYLIENIQKTGRYASAPDAGLAVWHVDENGDNSKNAMTAANHYLVSLEQADGRFDLEKNVNGGDSEDLFRAGYRDSFGDTTLPNSKWWNGSASGLNISGISSLGNDMTFVQGGTVIDNPYKNIAPQATASSSYVSDWESISALNDGKEPTSSNDRSAAVYGNWPKTGTQWVQYQFNKQFTISSTDVYWFKDGQGIDVPASYQVLYWDGSAWQYVQNAKGLGTEINKYNTTTFTPVTTNAIAIQMTSKGSSSTGILEWKVFGK</sequence>
<evidence type="ECO:0000313" key="3">
    <source>
        <dbReference type="Proteomes" id="UP000190951"/>
    </source>
</evidence>
<geneLocation type="plasmid" evidence="2 3">
    <name>p330</name>
</geneLocation>
<dbReference type="PANTHER" id="PTHR41775:SF1">
    <property type="entry name" value="PEPTIDASE M6-LIKE DOMAIN-CONTAINING PROTEIN"/>
    <property type="match status" value="1"/>
</dbReference>
<dbReference type="Gene3D" id="2.60.120.260">
    <property type="entry name" value="Galactose-binding domain-like"/>
    <property type="match status" value="1"/>
</dbReference>
<dbReference type="STRING" id="84029.CROST_34420"/>
<evidence type="ECO:0000313" key="2">
    <source>
        <dbReference type="EMBL" id="URZ13865.1"/>
    </source>
</evidence>
<dbReference type="Proteomes" id="UP000190951">
    <property type="component" value="Plasmid p330"/>
</dbReference>
<dbReference type="InterPro" id="IPR008757">
    <property type="entry name" value="Peptidase_M6-like_domain"/>
</dbReference>
<dbReference type="GO" id="GO:0016798">
    <property type="term" value="F:hydrolase activity, acting on glycosyl bonds"/>
    <property type="evidence" value="ECO:0007669"/>
    <property type="project" value="UniProtKB-KW"/>
</dbReference>
<dbReference type="InterPro" id="IPR008979">
    <property type="entry name" value="Galactose-bd-like_sf"/>
</dbReference>
<dbReference type="EMBL" id="CP096984">
    <property type="protein sequence ID" value="URZ13865.1"/>
    <property type="molecule type" value="Genomic_DNA"/>
</dbReference>
<dbReference type="RefSeq" id="WP_077834634.1">
    <property type="nucleotide sequence ID" value="NZ_CP096984.1"/>
</dbReference>
<name>A0A1S8LZS3_9CLOT</name>
<evidence type="ECO:0000256" key="1">
    <source>
        <dbReference type="ARBA" id="ARBA00023295"/>
    </source>
</evidence>
<dbReference type="KEGG" id="crw:CROST_046430"/>
<protein>
    <submittedName>
        <fullName evidence="2">Uncharacterized protein</fullName>
    </submittedName>
</protein>
<dbReference type="NCBIfam" id="TIGR03296">
    <property type="entry name" value="M6dom_TIGR03296"/>
    <property type="match status" value="1"/>
</dbReference>
<dbReference type="AlphaFoldDB" id="A0A1S8LZS3"/>
<reference evidence="2 3" key="1">
    <citation type="submission" date="2022-04" db="EMBL/GenBank/DDBJ databases">
        <title>Genome sequence of C. roseum typestrain.</title>
        <authorList>
            <person name="Poehlein A."/>
            <person name="Schoch T."/>
            <person name="Duerre P."/>
            <person name="Daniel R."/>
        </authorList>
    </citation>
    <scope>NUCLEOTIDE SEQUENCE [LARGE SCALE GENOMIC DNA]</scope>
    <source>
        <strain evidence="2 3">DSM 7320</strain>
        <plasmid evidence="2 3">p330</plasmid>
    </source>
</reference>
<keyword evidence="1" id="KW-0326">Glycosidase</keyword>
<keyword evidence="3" id="KW-1185">Reference proteome</keyword>
<gene>
    <name evidence="2" type="ORF">CROST_046430</name>
</gene>
<dbReference type="Pfam" id="PF00754">
    <property type="entry name" value="F5_F8_type_C"/>
    <property type="match status" value="1"/>
</dbReference>
<dbReference type="GO" id="GO:0008233">
    <property type="term" value="F:peptidase activity"/>
    <property type="evidence" value="ECO:0007669"/>
    <property type="project" value="InterPro"/>
</dbReference>
<dbReference type="InterPro" id="IPR000421">
    <property type="entry name" value="FA58C"/>
</dbReference>
<proteinExistence type="predicted"/>
<dbReference type="GO" id="GO:0006508">
    <property type="term" value="P:proteolysis"/>
    <property type="evidence" value="ECO:0007669"/>
    <property type="project" value="InterPro"/>
</dbReference>
<keyword evidence="2" id="KW-0614">Plasmid</keyword>
<organism evidence="2 3">
    <name type="scientific">Clostridium felsineum</name>
    <dbReference type="NCBI Taxonomy" id="36839"/>
    <lineage>
        <taxon>Bacteria</taxon>
        <taxon>Bacillati</taxon>
        <taxon>Bacillota</taxon>
        <taxon>Clostridia</taxon>
        <taxon>Eubacteriales</taxon>
        <taxon>Clostridiaceae</taxon>
        <taxon>Clostridium</taxon>
    </lineage>
</organism>
<keyword evidence="1" id="KW-0378">Hydrolase</keyword>
<dbReference type="PANTHER" id="PTHR41775">
    <property type="entry name" value="SECRETED PROTEIN-RELATED"/>
    <property type="match status" value="1"/>
</dbReference>
<accession>A0A1S8LZS3</accession>